<sequence length="139" mass="14799">MRSDGELSAGLLSLRGNVPSTRGWPGMALPLKLTPDQVDRLANLISEKRTEAEGIVRGIYTSYQDVVGSSWMGGAASAALGKQDEFMGVWSRLGRILDDLQSGVIGSKNLLTAQDDDDRSKINQISADAGGSGMNFARL</sequence>
<gene>
    <name evidence="1" type="ORF">FNH05_06410</name>
</gene>
<protein>
    <submittedName>
        <fullName evidence="1">WXG100 family type VII secretion target</fullName>
    </submittedName>
</protein>
<dbReference type="EMBL" id="VJWX01000037">
    <property type="protein sequence ID" value="TVT58653.1"/>
    <property type="molecule type" value="Genomic_DNA"/>
</dbReference>
<evidence type="ECO:0000313" key="1">
    <source>
        <dbReference type="EMBL" id="TVT58653.1"/>
    </source>
</evidence>
<dbReference type="AlphaFoldDB" id="A0A558DCK9"/>
<reference evidence="1 2" key="2">
    <citation type="submission" date="2019-08" db="EMBL/GenBank/DDBJ databases">
        <title>Amycolatopsis acidicola sp. nov., isolated from peat swamp forest soil.</title>
        <authorList>
            <person name="Srisuk N."/>
        </authorList>
    </citation>
    <scope>NUCLEOTIDE SEQUENCE [LARGE SCALE GENOMIC DNA]</scope>
    <source>
        <strain evidence="1 2">TBRC 6029</strain>
    </source>
</reference>
<keyword evidence="2" id="KW-1185">Reference proteome</keyword>
<dbReference type="Proteomes" id="UP000320011">
    <property type="component" value="Unassembled WGS sequence"/>
</dbReference>
<dbReference type="Pfam" id="PF06013">
    <property type="entry name" value="WXG100"/>
    <property type="match status" value="1"/>
</dbReference>
<dbReference type="InterPro" id="IPR010310">
    <property type="entry name" value="T7SS_ESAT-6-like"/>
</dbReference>
<name>A0A558DCK9_9PSEU</name>
<comment type="caution">
    <text evidence="1">The sequence shown here is derived from an EMBL/GenBank/DDBJ whole genome shotgun (WGS) entry which is preliminary data.</text>
</comment>
<dbReference type="InterPro" id="IPR036689">
    <property type="entry name" value="ESAT-6-like_sf"/>
</dbReference>
<organism evidence="1 2">
    <name type="scientific">Amycolatopsis rhizosphaerae</name>
    <dbReference type="NCBI Taxonomy" id="2053003"/>
    <lineage>
        <taxon>Bacteria</taxon>
        <taxon>Bacillati</taxon>
        <taxon>Actinomycetota</taxon>
        <taxon>Actinomycetes</taxon>
        <taxon>Pseudonocardiales</taxon>
        <taxon>Pseudonocardiaceae</taxon>
        <taxon>Amycolatopsis</taxon>
    </lineage>
</organism>
<dbReference type="OrthoDB" id="3687376at2"/>
<evidence type="ECO:0000313" key="2">
    <source>
        <dbReference type="Proteomes" id="UP000320011"/>
    </source>
</evidence>
<proteinExistence type="predicted"/>
<reference evidence="1 2" key="1">
    <citation type="submission" date="2019-07" db="EMBL/GenBank/DDBJ databases">
        <authorList>
            <person name="Duangmal K."/>
            <person name="Teo W.F.A."/>
        </authorList>
    </citation>
    <scope>NUCLEOTIDE SEQUENCE [LARGE SCALE GENOMIC DNA]</scope>
    <source>
        <strain evidence="1 2">TBRC 6029</strain>
    </source>
</reference>
<dbReference type="Gene3D" id="1.10.287.1060">
    <property type="entry name" value="ESAT-6-like"/>
    <property type="match status" value="1"/>
</dbReference>
<dbReference type="SUPFAM" id="SSF140453">
    <property type="entry name" value="EsxAB dimer-like"/>
    <property type="match status" value="1"/>
</dbReference>
<accession>A0A558DCK9</accession>